<keyword evidence="3" id="KW-1185">Reference proteome</keyword>
<proteinExistence type="predicted"/>
<name>A0A368H506_ANCCA</name>
<gene>
    <name evidence="2" type="ORF">ANCCAN_02050</name>
</gene>
<evidence type="ECO:0000256" key="1">
    <source>
        <dbReference type="SAM" id="MobiDB-lite"/>
    </source>
</evidence>
<evidence type="ECO:0000313" key="3">
    <source>
        <dbReference type="Proteomes" id="UP000252519"/>
    </source>
</evidence>
<sequence length="174" mass="20258">MEIQDDDARDFSDGEEERIRSAIPEAINIELRDYKVSARYKERHCESLSKRIEAVCVKVKSLKENCKLCVLHESVYKALEQMGIESKQEWEEYLRTIERDGELLAEVVKIVKQVKQKADAHESDKMDDGRVPVNSESMNKRRRNGLERAPSTAGNNVQRRYRQDQKRMQVSSSI</sequence>
<organism evidence="2 3">
    <name type="scientific">Ancylostoma caninum</name>
    <name type="common">Dog hookworm</name>
    <dbReference type="NCBI Taxonomy" id="29170"/>
    <lineage>
        <taxon>Eukaryota</taxon>
        <taxon>Metazoa</taxon>
        <taxon>Ecdysozoa</taxon>
        <taxon>Nematoda</taxon>
        <taxon>Chromadorea</taxon>
        <taxon>Rhabditida</taxon>
        <taxon>Rhabditina</taxon>
        <taxon>Rhabditomorpha</taxon>
        <taxon>Strongyloidea</taxon>
        <taxon>Ancylostomatidae</taxon>
        <taxon>Ancylostomatinae</taxon>
        <taxon>Ancylostoma</taxon>
    </lineage>
</organism>
<dbReference type="EMBL" id="JOJR01000011">
    <property type="protein sequence ID" value="RCN51691.1"/>
    <property type="molecule type" value="Genomic_DNA"/>
</dbReference>
<feature type="region of interest" description="Disordered" evidence="1">
    <location>
        <begin position="118"/>
        <end position="174"/>
    </location>
</feature>
<dbReference type="OrthoDB" id="5850083at2759"/>
<accession>A0A368H506</accession>
<comment type="caution">
    <text evidence="2">The sequence shown here is derived from an EMBL/GenBank/DDBJ whole genome shotgun (WGS) entry which is preliminary data.</text>
</comment>
<reference evidence="2 3" key="1">
    <citation type="submission" date="2014-10" db="EMBL/GenBank/DDBJ databases">
        <title>Draft genome of the hookworm Ancylostoma caninum.</title>
        <authorList>
            <person name="Mitreva M."/>
        </authorList>
    </citation>
    <scope>NUCLEOTIDE SEQUENCE [LARGE SCALE GENOMIC DNA]</scope>
    <source>
        <strain evidence="2 3">Baltimore</strain>
    </source>
</reference>
<dbReference type="Proteomes" id="UP000252519">
    <property type="component" value="Unassembled WGS sequence"/>
</dbReference>
<protein>
    <submittedName>
        <fullName evidence="2">Uncharacterized protein</fullName>
    </submittedName>
</protein>
<evidence type="ECO:0000313" key="2">
    <source>
        <dbReference type="EMBL" id="RCN51691.1"/>
    </source>
</evidence>
<dbReference type="AlphaFoldDB" id="A0A368H506"/>
<feature type="compositionally biased region" description="Basic and acidic residues" evidence="1">
    <location>
        <begin position="118"/>
        <end position="130"/>
    </location>
</feature>